<evidence type="ECO:0000313" key="3">
    <source>
        <dbReference type="Proteomes" id="UP000762676"/>
    </source>
</evidence>
<protein>
    <submittedName>
        <fullName evidence="2">Uncharacterized protein</fullName>
    </submittedName>
</protein>
<evidence type="ECO:0000256" key="1">
    <source>
        <dbReference type="SAM" id="MobiDB-lite"/>
    </source>
</evidence>
<comment type="caution">
    <text evidence="2">The sequence shown here is derived from an EMBL/GenBank/DDBJ whole genome shotgun (WGS) entry which is preliminary data.</text>
</comment>
<proteinExistence type="predicted"/>
<organism evidence="2 3">
    <name type="scientific">Elysia marginata</name>
    <dbReference type="NCBI Taxonomy" id="1093978"/>
    <lineage>
        <taxon>Eukaryota</taxon>
        <taxon>Metazoa</taxon>
        <taxon>Spiralia</taxon>
        <taxon>Lophotrochozoa</taxon>
        <taxon>Mollusca</taxon>
        <taxon>Gastropoda</taxon>
        <taxon>Heterobranchia</taxon>
        <taxon>Euthyneura</taxon>
        <taxon>Panpulmonata</taxon>
        <taxon>Sacoglossa</taxon>
        <taxon>Placobranchoidea</taxon>
        <taxon>Plakobranchidae</taxon>
        <taxon>Elysia</taxon>
    </lineage>
</organism>
<sequence>MNSIFYCQASGPSRKCEEQLVNESVGVKSIPCIKELYSTLPEEGHINPLHKRVSSTSHVWEHQQSLWCKKHYYAINPWNLCLYGLTTFTSSPGQLCMLHVVFCSLGPVQFSPPWRAKSHSRDLEVKPPPQVTEQGPQDVHGFQLPSTVEHARK</sequence>
<name>A0AAV4I6E3_9GAST</name>
<reference evidence="2 3" key="1">
    <citation type="journal article" date="2021" name="Elife">
        <title>Chloroplast acquisition without the gene transfer in kleptoplastic sea slugs, Plakobranchus ocellatus.</title>
        <authorList>
            <person name="Maeda T."/>
            <person name="Takahashi S."/>
            <person name="Yoshida T."/>
            <person name="Shimamura S."/>
            <person name="Takaki Y."/>
            <person name="Nagai Y."/>
            <person name="Toyoda A."/>
            <person name="Suzuki Y."/>
            <person name="Arimoto A."/>
            <person name="Ishii H."/>
            <person name="Satoh N."/>
            <person name="Nishiyama T."/>
            <person name="Hasebe M."/>
            <person name="Maruyama T."/>
            <person name="Minagawa J."/>
            <person name="Obokata J."/>
            <person name="Shigenobu S."/>
        </authorList>
    </citation>
    <scope>NUCLEOTIDE SEQUENCE [LARGE SCALE GENOMIC DNA]</scope>
</reference>
<dbReference type="EMBL" id="BMAT01002343">
    <property type="protein sequence ID" value="GFS05123.1"/>
    <property type="molecule type" value="Genomic_DNA"/>
</dbReference>
<dbReference type="Proteomes" id="UP000762676">
    <property type="component" value="Unassembled WGS sequence"/>
</dbReference>
<feature type="region of interest" description="Disordered" evidence="1">
    <location>
        <begin position="119"/>
        <end position="153"/>
    </location>
</feature>
<evidence type="ECO:0000313" key="2">
    <source>
        <dbReference type="EMBL" id="GFS05123.1"/>
    </source>
</evidence>
<keyword evidence="3" id="KW-1185">Reference proteome</keyword>
<accession>A0AAV4I6E3</accession>
<gene>
    <name evidence="2" type="ORF">ElyMa_001192100</name>
</gene>
<dbReference type="AlphaFoldDB" id="A0AAV4I6E3"/>